<dbReference type="GO" id="GO:0005852">
    <property type="term" value="C:eukaryotic translation initiation factor 3 complex"/>
    <property type="evidence" value="ECO:0000318"/>
    <property type="project" value="GO_Central"/>
</dbReference>
<dbReference type="PANTHER" id="PTHR15350">
    <property type="entry name" value="COP9 SIGNALOSOME COMPLEX SUBUNIT 7/DENDRITIC CELL PROTEIN GA17"/>
    <property type="match status" value="1"/>
</dbReference>
<dbReference type="InterPro" id="IPR027528">
    <property type="entry name" value="eIF3m"/>
</dbReference>
<name>B8C1E6_THAPS</name>
<evidence type="ECO:0000313" key="7">
    <source>
        <dbReference type="EMBL" id="EED93228.1"/>
    </source>
</evidence>
<dbReference type="PANTHER" id="PTHR15350:SF2">
    <property type="entry name" value="EUKARYOTIC TRANSLATION INITIATION FACTOR 3 SUBUNIT M"/>
    <property type="match status" value="1"/>
</dbReference>
<feature type="domain" description="PCI" evidence="6">
    <location>
        <begin position="249"/>
        <end position="418"/>
    </location>
</feature>
<dbReference type="GO" id="GO:0016282">
    <property type="term" value="C:eukaryotic 43S preinitiation complex"/>
    <property type="evidence" value="ECO:0007669"/>
    <property type="project" value="UniProtKB-UniRule"/>
</dbReference>
<dbReference type="InterPro" id="IPR040750">
    <property type="entry name" value="eIF3m_C_helix"/>
</dbReference>
<dbReference type="PaxDb" id="35128-Thaps22170"/>
<keyword evidence="8" id="KW-1185">Reference proteome</keyword>
<accession>B8C1E6</accession>
<dbReference type="GO" id="GO:0002183">
    <property type="term" value="P:cytoplasmic translational initiation"/>
    <property type="evidence" value="ECO:0000318"/>
    <property type="project" value="GO_Central"/>
</dbReference>
<evidence type="ECO:0000256" key="1">
    <source>
        <dbReference type="ARBA" id="ARBA00008482"/>
    </source>
</evidence>
<dbReference type="HAMAP" id="MF_03012">
    <property type="entry name" value="eIF3m"/>
    <property type="match status" value="1"/>
</dbReference>
<dbReference type="Pfam" id="PF18005">
    <property type="entry name" value="eIF3m_C_helix"/>
    <property type="match status" value="1"/>
</dbReference>
<reference evidence="7 8" key="1">
    <citation type="journal article" date="2004" name="Science">
        <title>The genome of the diatom Thalassiosira pseudonana: ecology, evolution, and metabolism.</title>
        <authorList>
            <person name="Armbrust E.V."/>
            <person name="Berges J.A."/>
            <person name="Bowler C."/>
            <person name="Green B.R."/>
            <person name="Martinez D."/>
            <person name="Putnam N.H."/>
            <person name="Zhou S."/>
            <person name="Allen A.E."/>
            <person name="Apt K.E."/>
            <person name="Bechner M."/>
            <person name="Brzezinski M.A."/>
            <person name="Chaal B.K."/>
            <person name="Chiovitti A."/>
            <person name="Davis A.K."/>
            <person name="Demarest M.S."/>
            <person name="Detter J.C."/>
            <person name="Glavina T."/>
            <person name="Goodstein D."/>
            <person name="Hadi M.Z."/>
            <person name="Hellsten U."/>
            <person name="Hildebrand M."/>
            <person name="Jenkins B.D."/>
            <person name="Jurka J."/>
            <person name="Kapitonov V.V."/>
            <person name="Kroger N."/>
            <person name="Lau W.W."/>
            <person name="Lane T.W."/>
            <person name="Larimer F.W."/>
            <person name="Lippmeier J.C."/>
            <person name="Lucas S."/>
            <person name="Medina M."/>
            <person name="Montsant A."/>
            <person name="Obornik M."/>
            <person name="Parker M.S."/>
            <person name="Palenik B."/>
            <person name="Pazour G.J."/>
            <person name="Richardson P.M."/>
            <person name="Rynearson T.A."/>
            <person name="Saito M.A."/>
            <person name="Schwartz D.C."/>
            <person name="Thamatrakoln K."/>
            <person name="Valentin K."/>
            <person name="Vardi A."/>
            <person name="Wilkerson F.P."/>
            <person name="Rokhsar D.S."/>
        </authorList>
    </citation>
    <scope>NUCLEOTIDE SEQUENCE [LARGE SCALE GENOMIC DNA]</scope>
    <source>
        <strain evidence="7 8">CCMP1335</strain>
    </source>
</reference>
<dbReference type="HOGENOM" id="CLU_596559_0_0_1"/>
<dbReference type="SMART" id="SM00088">
    <property type="entry name" value="PINT"/>
    <property type="match status" value="1"/>
</dbReference>
<comment type="function">
    <text evidence="5">Component of the eukaryotic translation initiation factor 3 (eIF-3) complex, which is involved in protein synthesis of a specialized repertoire of mRNAs and, together with other initiation factors, stimulates binding of mRNA and methionyl-tRNAi to the 40S ribosome. The eIF-3 complex specifically targets and initiates translation of a subset of mRNAs involved in cell proliferation.</text>
</comment>
<protein>
    <recommendedName>
        <fullName evidence="5">Eukaryotic translation initiation factor 3 subunit M</fullName>
        <shortName evidence="5">eIF3m</shortName>
    </recommendedName>
</protein>
<evidence type="ECO:0000313" key="8">
    <source>
        <dbReference type="Proteomes" id="UP000001449"/>
    </source>
</evidence>
<comment type="subcellular location">
    <subcellularLocation>
        <location evidence="5">Cytoplasm</location>
    </subcellularLocation>
</comment>
<dbReference type="GO" id="GO:0003743">
    <property type="term" value="F:translation initiation factor activity"/>
    <property type="evidence" value="ECO:0007669"/>
    <property type="project" value="UniProtKB-UniRule"/>
</dbReference>
<dbReference type="GeneID" id="7452617"/>
<proteinExistence type="inferred from homology"/>
<dbReference type="GO" id="GO:0071541">
    <property type="term" value="C:eukaryotic translation initiation factor 3 complex, eIF3m"/>
    <property type="evidence" value="ECO:0007669"/>
    <property type="project" value="UniProtKB-UniRule"/>
</dbReference>
<comment type="similarity">
    <text evidence="1">Belongs to the CSN7/EIF3M family. CSN7 subfamily.</text>
</comment>
<dbReference type="OMA" id="ERCVVRQ"/>
<evidence type="ECO:0000256" key="4">
    <source>
        <dbReference type="ARBA" id="ARBA00022917"/>
    </source>
</evidence>
<dbReference type="InterPro" id="IPR045237">
    <property type="entry name" value="COPS7/eIF3m"/>
</dbReference>
<dbReference type="Proteomes" id="UP000001449">
    <property type="component" value="Chromosome 4"/>
</dbReference>
<keyword evidence="4 5" id="KW-0648">Protein biosynthesis</keyword>
<gene>
    <name evidence="7" type="ORF">THAPSDRAFT_22170</name>
</gene>
<sequence>MSTEIASTPQHPSSTLVNISADADLRLIKLLAPTTSSPSQFESTCSDHIANGDAAGLVKAIVAEEGAIGGLFSGEYTVEEAVGAVCLLGALLERVGDETLEGELCASLADVVARAAAASASNEDGSAEKGSACVAALFNLRSNGVEKVRLLTKIVDLADTSSLAPGAPEGYSALADMLESSMLQSSLTLWGGRNDDNSIIPDGEQRALFQAVVRGMDRVLAKLTGDKKGDEAASVEVEVARKIKAAVDRKQTYLMLILETYKEESQIDNEALAYAQAASIGAIREPINLFSSQQRLLHLPAISALQKQKSTVALYDLLKIFHEGKLQDYRDFTSMPDKSSVFAAFQLNEGECMKNMCLLSLVSLAGEHEEIPYSAVASTLDIAEDQVEKWVILGVSSGLMEAKMDQLSKVVIVERCVVRQFGSTEWEALKVRLDKWKTNVRGVLDALKKSGAGVAIDIC</sequence>
<dbReference type="PROSITE" id="PS50250">
    <property type="entry name" value="PCI"/>
    <property type="match status" value="1"/>
</dbReference>
<keyword evidence="2 5" id="KW-0963">Cytoplasm</keyword>
<evidence type="ECO:0000256" key="5">
    <source>
        <dbReference type="HAMAP-Rule" id="MF_03012"/>
    </source>
</evidence>
<evidence type="ECO:0000256" key="2">
    <source>
        <dbReference type="ARBA" id="ARBA00022490"/>
    </source>
</evidence>
<dbReference type="Pfam" id="PF01399">
    <property type="entry name" value="PCI"/>
    <property type="match status" value="1"/>
</dbReference>
<dbReference type="EMBL" id="CM000641">
    <property type="protein sequence ID" value="EED93228.1"/>
    <property type="molecule type" value="Genomic_DNA"/>
</dbReference>
<keyword evidence="3 5" id="KW-0396">Initiation factor</keyword>
<comment type="subunit">
    <text evidence="5">Component of the eukaryotic translation initiation factor 3 (eIF-3) complex.</text>
</comment>
<dbReference type="InterPro" id="IPR000717">
    <property type="entry name" value="PCI_dom"/>
</dbReference>
<dbReference type="AlphaFoldDB" id="B8C1E6"/>
<reference evidence="7 8" key="2">
    <citation type="journal article" date="2008" name="Nature">
        <title>The Phaeodactylum genome reveals the evolutionary history of diatom genomes.</title>
        <authorList>
            <person name="Bowler C."/>
            <person name="Allen A.E."/>
            <person name="Badger J.H."/>
            <person name="Grimwood J."/>
            <person name="Jabbari K."/>
            <person name="Kuo A."/>
            <person name="Maheswari U."/>
            <person name="Martens C."/>
            <person name="Maumus F."/>
            <person name="Otillar R.P."/>
            <person name="Rayko E."/>
            <person name="Salamov A."/>
            <person name="Vandepoele K."/>
            <person name="Beszteri B."/>
            <person name="Gruber A."/>
            <person name="Heijde M."/>
            <person name="Katinka M."/>
            <person name="Mock T."/>
            <person name="Valentin K."/>
            <person name="Verret F."/>
            <person name="Berges J.A."/>
            <person name="Brownlee C."/>
            <person name="Cadoret J.P."/>
            <person name="Chiovitti A."/>
            <person name="Choi C.J."/>
            <person name="Coesel S."/>
            <person name="De Martino A."/>
            <person name="Detter J.C."/>
            <person name="Durkin C."/>
            <person name="Falciatore A."/>
            <person name="Fournet J."/>
            <person name="Haruta M."/>
            <person name="Huysman M.J."/>
            <person name="Jenkins B.D."/>
            <person name="Jiroutova K."/>
            <person name="Jorgensen R.E."/>
            <person name="Joubert Y."/>
            <person name="Kaplan A."/>
            <person name="Kroger N."/>
            <person name="Kroth P.G."/>
            <person name="La Roche J."/>
            <person name="Lindquist E."/>
            <person name="Lommer M."/>
            <person name="Martin-Jezequel V."/>
            <person name="Lopez P.J."/>
            <person name="Lucas S."/>
            <person name="Mangogna M."/>
            <person name="McGinnis K."/>
            <person name="Medlin L.K."/>
            <person name="Montsant A."/>
            <person name="Oudot-Le Secq M.P."/>
            <person name="Napoli C."/>
            <person name="Obornik M."/>
            <person name="Parker M.S."/>
            <person name="Petit J.L."/>
            <person name="Porcel B.M."/>
            <person name="Poulsen N."/>
            <person name="Robison M."/>
            <person name="Rychlewski L."/>
            <person name="Rynearson T.A."/>
            <person name="Schmutz J."/>
            <person name="Shapiro H."/>
            <person name="Siaut M."/>
            <person name="Stanley M."/>
            <person name="Sussman M.R."/>
            <person name="Taylor A.R."/>
            <person name="Vardi A."/>
            <person name="von Dassow P."/>
            <person name="Vyverman W."/>
            <person name="Willis A."/>
            <person name="Wyrwicz L.S."/>
            <person name="Rokhsar D.S."/>
            <person name="Weissenbach J."/>
            <person name="Armbrust E.V."/>
            <person name="Green B.R."/>
            <person name="Van de Peer Y."/>
            <person name="Grigoriev I.V."/>
        </authorList>
    </citation>
    <scope>NUCLEOTIDE SEQUENCE [LARGE SCALE GENOMIC DNA]</scope>
    <source>
        <strain evidence="7 8">CCMP1335</strain>
    </source>
</reference>
<dbReference type="RefSeq" id="XP_002289691.1">
    <property type="nucleotide sequence ID" value="XM_002289655.1"/>
</dbReference>
<dbReference type="eggNOG" id="KOG2753">
    <property type="taxonomic scope" value="Eukaryota"/>
</dbReference>
<comment type="similarity">
    <text evidence="5">Belongs to the eIF-3 subunit M family.</text>
</comment>
<dbReference type="GO" id="GO:0033290">
    <property type="term" value="C:eukaryotic 48S preinitiation complex"/>
    <property type="evidence" value="ECO:0007669"/>
    <property type="project" value="UniProtKB-UniRule"/>
</dbReference>
<dbReference type="KEGG" id="tps:THAPSDRAFT_22170"/>
<dbReference type="GO" id="GO:0001732">
    <property type="term" value="P:formation of cytoplasmic translation initiation complex"/>
    <property type="evidence" value="ECO:0007669"/>
    <property type="project" value="UniProtKB-UniRule"/>
</dbReference>
<evidence type="ECO:0000259" key="6">
    <source>
        <dbReference type="PROSITE" id="PS50250"/>
    </source>
</evidence>
<organism evidence="7 8">
    <name type="scientific">Thalassiosira pseudonana</name>
    <name type="common">Marine diatom</name>
    <name type="synonym">Cyclotella nana</name>
    <dbReference type="NCBI Taxonomy" id="35128"/>
    <lineage>
        <taxon>Eukaryota</taxon>
        <taxon>Sar</taxon>
        <taxon>Stramenopiles</taxon>
        <taxon>Ochrophyta</taxon>
        <taxon>Bacillariophyta</taxon>
        <taxon>Coscinodiscophyceae</taxon>
        <taxon>Thalassiosirophycidae</taxon>
        <taxon>Thalassiosirales</taxon>
        <taxon>Thalassiosiraceae</taxon>
        <taxon>Thalassiosira</taxon>
    </lineage>
</organism>
<dbReference type="STRING" id="35128.B8C1E6"/>
<evidence type="ECO:0000256" key="3">
    <source>
        <dbReference type="ARBA" id="ARBA00022540"/>
    </source>
</evidence>
<dbReference type="InParanoid" id="B8C1E6"/>